<keyword evidence="3" id="KW-1185">Reference proteome</keyword>
<dbReference type="Pfam" id="PF01248">
    <property type="entry name" value="Ribosomal_L7Ae"/>
    <property type="match status" value="1"/>
</dbReference>
<reference evidence="3" key="1">
    <citation type="submission" date="2016-11" db="EMBL/GenBank/DDBJ databases">
        <authorList>
            <person name="Varghese N."/>
            <person name="Submissions S."/>
        </authorList>
    </citation>
    <scope>NUCLEOTIDE SEQUENCE [LARGE SCALE GENOMIC DNA]</scope>
    <source>
        <strain evidence="3">DSM 15518</strain>
    </source>
</reference>
<dbReference type="Gene3D" id="3.30.1330.30">
    <property type="match status" value="1"/>
</dbReference>
<dbReference type="Proteomes" id="UP000242497">
    <property type="component" value="Unassembled WGS sequence"/>
</dbReference>
<protein>
    <submittedName>
        <fullName evidence="2">Large subunit ribosomal protein L7A</fullName>
    </submittedName>
</protein>
<evidence type="ECO:0000313" key="3">
    <source>
        <dbReference type="Proteomes" id="UP000242497"/>
    </source>
</evidence>
<dbReference type="GO" id="GO:0005840">
    <property type="term" value="C:ribosome"/>
    <property type="evidence" value="ECO:0007669"/>
    <property type="project" value="UniProtKB-KW"/>
</dbReference>
<dbReference type="RefSeq" id="WP_072889893.1">
    <property type="nucleotide sequence ID" value="NZ_FRAE01000061.1"/>
</dbReference>
<organism evidence="2 3">
    <name type="scientific">Tepidibacter formicigenes DSM 15518</name>
    <dbReference type="NCBI Taxonomy" id="1123349"/>
    <lineage>
        <taxon>Bacteria</taxon>
        <taxon>Bacillati</taxon>
        <taxon>Bacillota</taxon>
        <taxon>Clostridia</taxon>
        <taxon>Peptostreptococcales</taxon>
        <taxon>Peptostreptococcaceae</taxon>
        <taxon>Tepidibacter</taxon>
    </lineage>
</organism>
<evidence type="ECO:0000313" key="2">
    <source>
        <dbReference type="EMBL" id="SHK35277.1"/>
    </source>
</evidence>
<name>A0A1M6RSN6_9FIRM</name>
<keyword evidence="2" id="KW-0689">Ribosomal protein</keyword>
<dbReference type="InterPro" id="IPR029064">
    <property type="entry name" value="Ribosomal_eL30-like_sf"/>
</dbReference>
<dbReference type="SUPFAM" id="SSF55315">
    <property type="entry name" value="L30e-like"/>
    <property type="match status" value="1"/>
</dbReference>
<dbReference type="STRING" id="1123349.SAMN02744037_02169"/>
<dbReference type="OrthoDB" id="2353623at2"/>
<evidence type="ECO:0000259" key="1">
    <source>
        <dbReference type="Pfam" id="PF01248"/>
    </source>
</evidence>
<sequence length="81" mass="8996">MDLQNLKNEKKVVGTKQTARALKEDKVTVVFVAKDAEKHVTKNVEELSKEKGIEVIYVNSMKELGRACNIQVRAAVAGILK</sequence>
<keyword evidence="2" id="KW-0687">Ribonucleoprotein</keyword>
<dbReference type="AlphaFoldDB" id="A0A1M6RSN6"/>
<accession>A0A1M6RSN6</accession>
<feature type="domain" description="Ribosomal protein eL8/eL30/eS12/Gadd45" evidence="1">
    <location>
        <begin position="6"/>
        <end position="79"/>
    </location>
</feature>
<gene>
    <name evidence="2" type="ORF">SAMN02744037_02169</name>
</gene>
<dbReference type="InterPro" id="IPR004038">
    <property type="entry name" value="Ribosomal_eL8/eL30/eS12/Gad45"/>
</dbReference>
<dbReference type="EMBL" id="FRAE01000061">
    <property type="protein sequence ID" value="SHK35277.1"/>
    <property type="molecule type" value="Genomic_DNA"/>
</dbReference>
<proteinExistence type="predicted"/>